<dbReference type="AlphaFoldDB" id="A0A812RWN9"/>
<dbReference type="Proteomes" id="UP000604046">
    <property type="component" value="Unassembled WGS sequence"/>
</dbReference>
<name>A0A812RWN9_9DINO</name>
<dbReference type="InterPro" id="IPR036322">
    <property type="entry name" value="WD40_repeat_dom_sf"/>
</dbReference>
<accession>A0A812RWN9</accession>
<evidence type="ECO:0000313" key="1">
    <source>
        <dbReference type="EMBL" id="CAE7454314.1"/>
    </source>
</evidence>
<evidence type="ECO:0000313" key="2">
    <source>
        <dbReference type="Proteomes" id="UP000604046"/>
    </source>
</evidence>
<dbReference type="SUPFAM" id="SSF50978">
    <property type="entry name" value="WD40 repeat-like"/>
    <property type="match status" value="1"/>
</dbReference>
<organism evidence="1 2">
    <name type="scientific">Symbiodinium natans</name>
    <dbReference type="NCBI Taxonomy" id="878477"/>
    <lineage>
        <taxon>Eukaryota</taxon>
        <taxon>Sar</taxon>
        <taxon>Alveolata</taxon>
        <taxon>Dinophyceae</taxon>
        <taxon>Suessiales</taxon>
        <taxon>Symbiodiniaceae</taxon>
        <taxon>Symbiodinium</taxon>
    </lineage>
</organism>
<reference evidence="1" key="1">
    <citation type="submission" date="2021-02" db="EMBL/GenBank/DDBJ databases">
        <authorList>
            <person name="Dougan E. K."/>
            <person name="Rhodes N."/>
            <person name="Thang M."/>
            <person name="Chan C."/>
        </authorList>
    </citation>
    <scope>NUCLEOTIDE SEQUENCE</scope>
</reference>
<keyword evidence="2" id="KW-1185">Reference proteome</keyword>
<dbReference type="InterPro" id="IPR015943">
    <property type="entry name" value="WD40/YVTN_repeat-like_dom_sf"/>
</dbReference>
<comment type="caution">
    <text evidence="1">The sequence shown here is derived from an EMBL/GenBank/DDBJ whole genome shotgun (WGS) entry which is preliminary data.</text>
</comment>
<dbReference type="EMBL" id="CAJNDS010002375">
    <property type="protein sequence ID" value="CAE7454314.1"/>
    <property type="molecule type" value="Genomic_DNA"/>
</dbReference>
<proteinExistence type="predicted"/>
<gene>
    <name evidence="1" type="primary">Fbxw7</name>
    <name evidence="1" type="ORF">SNAT2548_LOCUS24954</name>
</gene>
<dbReference type="OrthoDB" id="440124at2759"/>
<sequence>MRLGLKMVEEGVVFWGGGRHRASKGPASDSYKAGVFYANQFQYPRQVLVDWERSQAATYDRAGLFIFWDLACGRASHTILAHEGMVLDAEVDWGDTARSVTVGSDCRIAAWTADRQVCSIRLQGEDGDLDDLVDGGLEVHWKTSRLVTCWDRAVWVWDLATGRTLHTLRAPAGSVKGFNVDWDSSRCVAWVSGGQCLLWCLRTGQLLEKLIGPTSAICGLACCWEEDISAPRCAVRAAARTHQRRRRR</sequence>
<dbReference type="Gene3D" id="2.130.10.10">
    <property type="entry name" value="YVTN repeat-like/Quinoprotein amine dehydrogenase"/>
    <property type="match status" value="1"/>
</dbReference>
<protein>
    <submittedName>
        <fullName evidence="1">Fbxw7 protein</fullName>
    </submittedName>
</protein>